<feature type="compositionally biased region" description="Gly residues" evidence="5">
    <location>
        <begin position="500"/>
        <end position="515"/>
    </location>
</feature>
<dbReference type="InterPro" id="IPR012341">
    <property type="entry name" value="6hp_glycosidase-like_sf"/>
</dbReference>
<dbReference type="InterPro" id="IPR018232">
    <property type="entry name" value="Glyco_hydro_37_CS"/>
</dbReference>
<dbReference type="KEGG" id="mng:MNEG_9805"/>
<accession>A0A0D2KRJ4</accession>
<dbReference type="Gene3D" id="1.50.10.10">
    <property type="match status" value="1"/>
</dbReference>
<gene>
    <name evidence="6" type="ORF">MNEG_9805</name>
</gene>
<dbReference type="PROSITE" id="PS00928">
    <property type="entry name" value="TREHALASE_2"/>
    <property type="match status" value="1"/>
</dbReference>
<evidence type="ECO:0000313" key="7">
    <source>
        <dbReference type="Proteomes" id="UP000054498"/>
    </source>
</evidence>
<dbReference type="GO" id="GO:0005993">
    <property type="term" value="P:trehalose catabolic process"/>
    <property type="evidence" value="ECO:0007669"/>
    <property type="project" value="TreeGrafter"/>
</dbReference>
<dbReference type="OrthoDB" id="3542292at2759"/>
<dbReference type="Pfam" id="PF01204">
    <property type="entry name" value="Trehalase"/>
    <property type="match status" value="2"/>
</dbReference>
<dbReference type="SUPFAM" id="SSF48208">
    <property type="entry name" value="Six-hairpin glycosidases"/>
    <property type="match status" value="1"/>
</dbReference>
<comment type="catalytic activity">
    <reaction evidence="4">
        <text>alpha,alpha-trehalose + H2O = alpha-D-glucose + beta-D-glucose</text>
        <dbReference type="Rhea" id="RHEA:32675"/>
        <dbReference type="ChEBI" id="CHEBI:15377"/>
        <dbReference type="ChEBI" id="CHEBI:15903"/>
        <dbReference type="ChEBI" id="CHEBI:16551"/>
        <dbReference type="ChEBI" id="CHEBI:17925"/>
        <dbReference type="EC" id="3.2.1.28"/>
    </reaction>
</comment>
<protein>
    <recommendedName>
        <fullName evidence="4">Trehalase</fullName>
        <ecNumber evidence="4">3.2.1.28</ecNumber>
    </recommendedName>
    <alternativeName>
        <fullName evidence="4">Alpha-trehalose glucohydrolase</fullName>
    </alternativeName>
</protein>
<dbReference type="GO" id="GO:0004555">
    <property type="term" value="F:alpha,alpha-trehalase activity"/>
    <property type="evidence" value="ECO:0007669"/>
    <property type="project" value="UniProtKB-EC"/>
</dbReference>
<comment type="similarity">
    <text evidence="1 4">Belongs to the glycosyl hydrolase 37 family.</text>
</comment>
<feature type="region of interest" description="Disordered" evidence="5">
    <location>
        <begin position="325"/>
        <end position="354"/>
    </location>
</feature>
<keyword evidence="3 4" id="KW-0326">Glycosidase</keyword>
<evidence type="ECO:0000256" key="3">
    <source>
        <dbReference type="ARBA" id="ARBA00023295"/>
    </source>
</evidence>
<dbReference type="STRING" id="145388.A0A0D2KRJ4"/>
<dbReference type="EMBL" id="KK102288">
    <property type="protein sequence ID" value="KIY98158.1"/>
    <property type="molecule type" value="Genomic_DNA"/>
</dbReference>
<feature type="region of interest" description="Disordered" evidence="5">
    <location>
        <begin position="494"/>
        <end position="515"/>
    </location>
</feature>
<dbReference type="RefSeq" id="XP_013897178.1">
    <property type="nucleotide sequence ID" value="XM_014041724.1"/>
</dbReference>
<evidence type="ECO:0000313" key="6">
    <source>
        <dbReference type="EMBL" id="KIY98158.1"/>
    </source>
</evidence>
<reference evidence="6 7" key="1">
    <citation type="journal article" date="2013" name="BMC Genomics">
        <title>Reconstruction of the lipid metabolism for the microalga Monoraphidium neglectum from its genome sequence reveals characteristics suitable for biofuel production.</title>
        <authorList>
            <person name="Bogen C."/>
            <person name="Al-Dilaimi A."/>
            <person name="Albersmeier A."/>
            <person name="Wichmann J."/>
            <person name="Grundmann M."/>
            <person name="Rupp O."/>
            <person name="Lauersen K.J."/>
            <person name="Blifernez-Klassen O."/>
            <person name="Kalinowski J."/>
            <person name="Goesmann A."/>
            <person name="Mussgnug J.H."/>
            <person name="Kruse O."/>
        </authorList>
    </citation>
    <scope>NUCLEOTIDE SEQUENCE [LARGE SCALE GENOMIC DNA]</scope>
    <source>
        <strain evidence="6 7">SAG 48.87</strain>
    </source>
</reference>
<dbReference type="InterPro" id="IPR001661">
    <property type="entry name" value="Glyco_hydro_37"/>
</dbReference>
<dbReference type="Proteomes" id="UP000054498">
    <property type="component" value="Unassembled WGS sequence"/>
</dbReference>
<evidence type="ECO:0000256" key="4">
    <source>
        <dbReference type="RuleBase" id="RU361180"/>
    </source>
</evidence>
<keyword evidence="7" id="KW-1185">Reference proteome</keyword>
<dbReference type="PRINTS" id="PR00744">
    <property type="entry name" value="GLHYDRLASE37"/>
</dbReference>
<evidence type="ECO:0000256" key="2">
    <source>
        <dbReference type="ARBA" id="ARBA00022801"/>
    </source>
</evidence>
<evidence type="ECO:0000256" key="1">
    <source>
        <dbReference type="ARBA" id="ARBA00005615"/>
    </source>
</evidence>
<evidence type="ECO:0000256" key="5">
    <source>
        <dbReference type="SAM" id="MobiDB-lite"/>
    </source>
</evidence>
<organism evidence="6 7">
    <name type="scientific">Monoraphidium neglectum</name>
    <dbReference type="NCBI Taxonomy" id="145388"/>
    <lineage>
        <taxon>Eukaryota</taxon>
        <taxon>Viridiplantae</taxon>
        <taxon>Chlorophyta</taxon>
        <taxon>core chlorophytes</taxon>
        <taxon>Chlorophyceae</taxon>
        <taxon>CS clade</taxon>
        <taxon>Sphaeropleales</taxon>
        <taxon>Selenastraceae</taxon>
        <taxon>Monoraphidium</taxon>
    </lineage>
</organism>
<dbReference type="PANTHER" id="PTHR23403">
    <property type="entry name" value="TREHALASE"/>
    <property type="match status" value="1"/>
</dbReference>
<dbReference type="PANTHER" id="PTHR23403:SF1">
    <property type="entry name" value="TREHALASE"/>
    <property type="match status" value="1"/>
</dbReference>
<feature type="compositionally biased region" description="Low complexity" evidence="5">
    <location>
        <begin position="335"/>
        <end position="354"/>
    </location>
</feature>
<proteinExistence type="inferred from homology"/>
<dbReference type="AlphaFoldDB" id="A0A0D2KRJ4"/>
<dbReference type="InterPro" id="IPR008928">
    <property type="entry name" value="6-hairpin_glycosidase_sf"/>
</dbReference>
<keyword evidence="2 4" id="KW-0378">Hydrolase</keyword>
<name>A0A0D2KRJ4_9CHLO</name>
<dbReference type="GeneID" id="25742680"/>
<sequence length="670" mass="69207">MTDAAHDWAASGILRAELAPLLRAIQQHRVFDDPKNAVDIVLRSPPAGVAAAAEQLLAGEPSAEQLRAFIEEHFAPAGSDLLPYQPADWVPHPPGFLANLKAPTGAVSGAPAGSAVAPAAGALGGAAEGGGAGDGGEGAWLDPGGDEEEGFASSEELRAFGLQVHGLWKLLSRKATPPLGAGPLPSTLLPLPHPTVVPGDRFRETYYWDSLWVLHGLLASGMGATAAGLVRNLMHMLGAVGHVPNGGRGYYLNRSQPPLLSAMVRLVAEATGDASLVRDALPLLMREHAYWTSGRKALRVRGADGRVHNLSRYWADWFEPRPESHAKDTATARKAAQAAAAAQEAPGGPAAPTPSAAAAAAAAAAGEAAAEEGGGGEEPGMVPGGGFLDARVARRVWHELATAAESGWDFSSRWFEDGATMATIRTSQIIPADLNAFLFQMERNVQWAAAAAGDDDAAGRFDALAAARRDAMAAVLWDDAAGCWRDGVLVQPAPPSGENAVGGGPAEGGAAGGSGGRPECGVCGVRLSSGVYASNYVPLWAGLAEGDEELGARVVASLEASGLVQPGGISTSLYATGQQWDAPNGWPPLQHMLVEGARASGGPAGRRLARRVARAWVRSNYAAWKATGHMHEKYDIRSAGGGVGGGGEYAPQVGFGWSNGVLLRFLSNYF</sequence>
<dbReference type="EC" id="3.2.1.28" evidence="4"/>